<dbReference type="Proteomes" id="UP000226173">
    <property type="component" value="Segment"/>
</dbReference>
<protein>
    <submittedName>
        <fullName evidence="6">VrlC protein</fullName>
    </submittedName>
</protein>
<feature type="domain" description="DUF4815" evidence="1">
    <location>
        <begin position="12"/>
        <end position="88"/>
    </location>
</feature>
<dbReference type="EMBL" id="KX349298">
    <property type="protein sequence ID" value="AOO13207.1"/>
    <property type="molecule type" value="Genomic_DNA"/>
</dbReference>
<dbReference type="Proteomes" id="UP000224257">
    <property type="component" value="Segment"/>
</dbReference>
<evidence type="ECO:0000313" key="2">
    <source>
        <dbReference type="EMBL" id="AOO13207.1"/>
    </source>
</evidence>
<evidence type="ECO:0000313" key="10">
    <source>
        <dbReference type="Proteomes" id="UP000223288"/>
    </source>
</evidence>
<sequence>MPQNTNLNVTPYYDDFDRDKNFYKVLFRPGFPIQARELTSMQSILQNQVESMGTNLFKDGAMIIPGQVGYDTKVDCIQLQASFLGADVESYRNQLTGKLITGLTTGVKAKVLYSINATTSDNGYLTLYIKYVESGGAEGTIQAFENNEQLITNVDITFGTTLIETGSPFGQLLPSNALQRGSAAYVESGVYYIRGYFVDVPTQSILLDQYGSNPSYRVGLEVTESIITSEDDDSLNDNAAGTSNYSAPGAHRFKITTTLVKKLIDDESDKNFIELLRINNSRVEKIIQRTAYNELEKALAKRTYDTHGDYSVKNHQITVRDCLNDDLRPGINGVYEAGETTKSGNIASDTLYTAEITPGIDYVRGNQIETLVPQFVDFPKPRDTKALENQIIPFATGNNFQVNKVHGFPNFTGAGSVTDAYQVMELYDYAITTSGQVPSGDATIIGFCRALAMEHEGTGTDTTYGTDDDIYNVNVFDVQMLTVIQVNATTDVLQGSQVVGGSSGATALIVEDQTGATHLKTYSLRGNFRLGETVFIDGIDAGTISFFYTYEFSDVRSFVCKDEDTSAVECTADVILDDFLSLEGDTFTYDSGAGTISGFNTNFARDLRAGDRIYIDEDNYLIVDKVDPTDFATSGSGTTIFDFTNQIVNVGAGAGSVTADTYTVLVRNRAQLLGQENSDLFSNMPKKYIRSISDESMIVRRTYDAISVPSGTFVTTLGSNEQFVAIDDEEYQLTVLSTTVGNEALIGTHISLNDVGSTGSVSGASPAGDAQITNGITLTVATGTDVTEVKLTATVSKNTVQKKLKTLRKMAVNKIHRTISNKDTSLFGLSYSHLYGIRIEDKEISLGISDAYQLHAVYESINSNDPVVPSLTIAEPTFFEPGTIITGKTSGAKGKVVAFTTSTLKVNFISISGVFVTGETISGFNSSNVAITALINDDDNAIVQGSKVVTEDYYLDQNQKGYYYDTSKVVRKPGRPPAIRKLLVIYDYMLHAATGDYFAGESYSGITYYDIPFFDQSESLTDVLDFRPAVESRWSTGLGNISSPATLDCSTLDFKSRLFTSDGGGTIIDIPKIGSNFRCDYDFYLPRIDKLFLTPDGDFKMVQGKSSVTPEEPDDLDNAMHLATMRLKPYGFDPENDVFLTSEDNRRYTMRDIGTLDRRIGNVEYYTSLSLLENDAANTKILDANGKDRLKNGFLVDDFTNHDKSDTSHPDYLASLDFAAGTCRPSHYTTNVSLEWNSTASSNVQKTGQLVTLPYVEEVIIKQVYASRVVNVNPFNVFTYIGRIDLLPASDDWVDTRREPANVRTIEGNFEATRREMGTDQNGFLPIQWNSWRTTWQGDGPVVRTQTFRNRGWLAEDRGRSPRPWVWGGKGLRRINERRVIQTVNRQERTGIRSQVVPRIDRQSLGDSVLSSTAVPWIRSRNVKMDVARCKPRTRFYSFFDSKAFTNYITPKLIELVKDSTLDTRSNDTPFQIGETVIGQTSGCRLKVAAPNADVEFNPYDDTELPSTYGSTTAYLNIDTEAMAAQVSGNFYGNIAVGEVLIGSSGARAVVKDRRLFSDRSGNLKAVFFIPSPDVDINPRWGTGVRTIRLTTSDVDSRIAGAVASSAETTYTATGVLQTVQENILAVRNAEVVRDTVTDERTIMGTREEVRQIGWYDPLAQSFIIDKTGGCFVTSFEAFFFTKDDRIPISCQIRAMENGYPTKRILPFSDITLNPSEVQLSENASIPTKFTFQSPVYLQQSIEYCFVLLSDSNEYQVWVSRMGETDVTGNRTISEQPYAGVLFKSQNASTWTADQYEDLKFTAYLAKFNVGQQSRMVMNNSDLAQGNSGVLNLGNNSIQTFKPDQELVLNVTSVPFTIGSRVQQITGAGSTTGYQAVGTVKSFVEKAAGTAVTVTDITGNFLANEEITTSKTVATFTVNNVSTTDSTNFEVGNYIRNGTNSTGEITAATITGTAGTITIKFASIGTNNAGFANGENIGVYSTINGTSSLDTATINVTPTYSGDVTAASALTRAFPASAVIFTSDQKRIKVYHSNNCMHDTRNNVILSNVRSEIEPTTLSNAIGGSDTTLSVTDASAFHRYVNGQQISATNPGYIKVRQEYAVSIQGQESDSKGGFSDTNAFVAEETMAYSAINSDGTEITLLTSGGREVEGTAVAFTEGAIVECYNLDGIPLTSINKTHTSIQNPTLNSYELAIDTVATNGILGGGKIATATQNVQFDLMSPSIAKLQLPGTTIEARVKAITGSSIGNGKQANIDQESFIDNGIYDDILLDQNNYFDSPKMIASVINEQNELSGNKSLRLELILDSENEYITPYVDLDRLSVVTTSNKINSPDSTDGMLRATGDDHEAVYITKIATLNQKSGSIRLIFTANRFDDTLIYPLYRVRPVGSNDNIEETQFSLFPTEGASIPGTTVNEQFFEYKYEVDGLKFDQFQIKIVFVSKNQSYVPSLQDLRAIALAV</sequence>
<dbReference type="Proteomes" id="UP000225808">
    <property type="component" value="Segment"/>
</dbReference>
<organism evidence="6 12">
    <name type="scientific">Cyanophage S-RIM14</name>
    <dbReference type="NCBI Taxonomy" id="1278423"/>
    <lineage>
        <taxon>Viruses</taxon>
        <taxon>Duplodnaviria</taxon>
        <taxon>Heunggongvirae</taxon>
        <taxon>Uroviricota</taxon>
        <taxon>Caudoviricetes</taxon>
        <taxon>Pantevenvirales</taxon>
        <taxon>Kyanoviridae</taxon>
        <taxon>Ahtivirus</taxon>
        <taxon>Ahtivirus sagseatwo</taxon>
    </lineage>
</organism>
<dbReference type="EMBL" id="KX349300">
    <property type="protein sequence ID" value="AOO13639.1"/>
    <property type="molecule type" value="Genomic_DNA"/>
</dbReference>
<evidence type="ECO:0000313" key="9">
    <source>
        <dbReference type="EMBL" id="AOO14939.1"/>
    </source>
</evidence>
<dbReference type="Proteomes" id="UP000223576">
    <property type="component" value="Segment"/>
</dbReference>
<evidence type="ECO:0000313" key="7">
    <source>
        <dbReference type="EMBL" id="AOO14507.1"/>
    </source>
</evidence>
<evidence type="ECO:0000313" key="4">
    <source>
        <dbReference type="EMBL" id="AOO13639.1"/>
    </source>
</evidence>
<dbReference type="Proteomes" id="UP000223288">
    <property type="component" value="Segment"/>
</dbReference>
<dbReference type="EMBL" id="KX349301">
    <property type="protein sequence ID" value="AOO13855.1"/>
    <property type="molecule type" value="Genomic_DNA"/>
</dbReference>
<dbReference type="Proteomes" id="UP000223981">
    <property type="component" value="Segment"/>
</dbReference>
<dbReference type="Pfam" id="PF16075">
    <property type="entry name" value="DUF4815"/>
    <property type="match status" value="3"/>
</dbReference>
<reference evidence="10 11" key="1">
    <citation type="journal article" date="2016" name="Environ. Microbiol.">
        <title>Genomic diversification of marine cyanophages into stable ecotypes.</title>
        <authorList>
            <person name="Marston M.F."/>
            <person name="Martiny J.B."/>
        </authorList>
    </citation>
    <scope>NUCLEOTIDE SEQUENCE [LARGE SCALE GENOMIC DNA]</scope>
    <source>
        <strain evidence="2">LIS_02_1110</strain>
        <strain evidence="3">LIS_22_0610</strain>
        <strain evidence="4">Np_11_1211</strain>
        <strain evidence="5">Np_45_0711</strain>
        <strain evidence="6">RW_03_0110</strain>
        <strain evidence="7">Sn_18_0910</strain>
        <strain evidence="8">Sn_23_0910</strain>
        <strain evidence="9">W1_23_0910</strain>
    </source>
</reference>
<feature type="domain" description="DUF4815" evidence="1">
    <location>
        <begin position="183"/>
        <end position="321"/>
    </location>
</feature>
<dbReference type="InterPro" id="IPR032096">
    <property type="entry name" value="DUF4815"/>
</dbReference>
<dbReference type="Proteomes" id="UP000225271">
    <property type="component" value="Segment"/>
</dbReference>
<evidence type="ECO:0000259" key="1">
    <source>
        <dbReference type="Pfam" id="PF16075"/>
    </source>
</evidence>
<name>A0A1D7SK37_9CAUD</name>
<evidence type="ECO:0000313" key="8">
    <source>
        <dbReference type="EMBL" id="AOO14723.1"/>
    </source>
</evidence>
<evidence type="ECO:0000313" key="12">
    <source>
        <dbReference type="Proteomes" id="UP000224953"/>
    </source>
</evidence>
<evidence type="ECO:0000313" key="5">
    <source>
        <dbReference type="EMBL" id="AOO13855.1"/>
    </source>
</evidence>
<dbReference type="EMBL" id="KX349302">
    <property type="protein sequence ID" value="AOO14071.1"/>
    <property type="molecule type" value="Genomic_DNA"/>
</dbReference>
<evidence type="ECO:0000313" key="6">
    <source>
        <dbReference type="EMBL" id="AOO14071.1"/>
    </source>
</evidence>
<dbReference type="EMBL" id="KX349299">
    <property type="protein sequence ID" value="AOO13423.1"/>
    <property type="molecule type" value="Genomic_DNA"/>
</dbReference>
<gene>
    <name evidence="2" type="ORF">LIS021110_093</name>
    <name evidence="3" type="ORF">LIS110610_093</name>
    <name evidence="4" type="ORF">Np111211_093</name>
    <name evidence="5" type="ORF">Np450711_093</name>
    <name evidence="6" type="ORF">RW030110_093</name>
    <name evidence="7" type="ORF">Sn180910_093</name>
    <name evidence="8" type="ORF">Sn230910_093</name>
    <name evidence="9" type="ORF">W1230910_093</name>
</gene>
<evidence type="ECO:0000313" key="3">
    <source>
        <dbReference type="EMBL" id="AOO13423.1"/>
    </source>
</evidence>
<dbReference type="EMBL" id="KX349305">
    <property type="protein sequence ID" value="AOO14723.1"/>
    <property type="molecule type" value="Genomic_DNA"/>
</dbReference>
<dbReference type="EMBL" id="KX349306">
    <property type="protein sequence ID" value="AOO14939.1"/>
    <property type="molecule type" value="Genomic_DNA"/>
</dbReference>
<accession>A0A1D7SK37</accession>
<feature type="domain" description="DUF4815" evidence="1">
    <location>
        <begin position="1071"/>
        <end position="1298"/>
    </location>
</feature>
<proteinExistence type="predicted"/>
<dbReference type="Proteomes" id="UP000224953">
    <property type="component" value="Genome"/>
</dbReference>
<evidence type="ECO:0000313" key="11">
    <source>
        <dbReference type="Proteomes" id="UP000223576"/>
    </source>
</evidence>
<dbReference type="EMBL" id="KX349304">
    <property type="protein sequence ID" value="AOO14507.1"/>
    <property type="molecule type" value="Genomic_DNA"/>
</dbReference>